<dbReference type="Gene3D" id="1.20.950.20">
    <property type="entry name" value="Transmembrane di-heme cytochromes, Chain C"/>
    <property type="match status" value="1"/>
</dbReference>
<dbReference type="Proteomes" id="UP000515317">
    <property type="component" value="Chromosome"/>
</dbReference>
<proteinExistence type="predicted"/>
<feature type="transmembrane region" description="Helical" evidence="6">
    <location>
        <begin position="145"/>
        <end position="165"/>
    </location>
</feature>
<dbReference type="EMBL" id="AP023361">
    <property type="protein sequence ID" value="BCJ90967.1"/>
    <property type="molecule type" value="Genomic_DNA"/>
</dbReference>
<dbReference type="InterPro" id="IPR051542">
    <property type="entry name" value="Hydrogenase_cytochrome"/>
</dbReference>
<sequence>MQRGLEQAAPQRAATIKVWDPLVRIVHWTVATGCFLNLFLVEDGDAHDIIGYAVLAAMTLRIVWGFVGPGHARFSDFVRGPREIRNYIQDNLRGHARRYIGHNPAAAVMMLALMALVIAVSVTGYMMGTDTFWGEEWLEDLHEFFANSILVLALLHALAAILESYRHKENLVWSMVTGRKRR</sequence>
<accession>A0A6S6QSP2</accession>
<evidence type="ECO:0000256" key="5">
    <source>
        <dbReference type="ARBA" id="ARBA00023136"/>
    </source>
</evidence>
<feature type="transmembrane region" description="Helical" evidence="6">
    <location>
        <begin position="46"/>
        <end position="67"/>
    </location>
</feature>
<evidence type="ECO:0000313" key="8">
    <source>
        <dbReference type="EMBL" id="BCJ90967.1"/>
    </source>
</evidence>
<dbReference type="RefSeq" id="WP_222874651.1">
    <property type="nucleotide sequence ID" value="NZ_AP023361.1"/>
</dbReference>
<gene>
    <name evidence="8" type="ORF">IZ6_17020</name>
</gene>
<dbReference type="PANTHER" id="PTHR30485">
    <property type="entry name" value="NI/FE-HYDROGENASE 1 B-TYPE CYTOCHROME SUBUNIT"/>
    <property type="match status" value="1"/>
</dbReference>
<dbReference type="GO" id="GO:0022904">
    <property type="term" value="P:respiratory electron transport chain"/>
    <property type="evidence" value="ECO:0007669"/>
    <property type="project" value="InterPro"/>
</dbReference>
<name>A0A6S6QSP2_9HYPH</name>
<dbReference type="GO" id="GO:0020037">
    <property type="term" value="F:heme binding"/>
    <property type="evidence" value="ECO:0007669"/>
    <property type="project" value="TreeGrafter"/>
</dbReference>
<dbReference type="SUPFAM" id="SSF81342">
    <property type="entry name" value="Transmembrane di-heme cytochromes"/>
    <property type="match status" value="1"/>
</dbReference>
<evidence type="ECO:0000256" key="4">
    <source>
        <dbReference type="ARBA" id="ARBA00022989"/>
    </source>
</evidence>
<evidence type="ECO:0000256" key="2">
    <source>
        <dbReference type="ARBA" id="ARBA00022475"/>
    </source>
</evidence>
<evidence type="ECO:0000256" key="1">
    <source>
        <dbReference type="ARBA" id="ARBA00004651"/>
    </source>
</evidence>
<organism evidence="8 9">
    <name type="scientific">Terrihabitans soli</name>
    <dbReference type="NCBI Taxonomy" id="708113"/>
    <lineage>
        <taxon>Bacteria</taxon>
        <taxon>Pseudomonadati</taxon>
        <taxon>Pseudomonadota</taxon>
        <taxon>Alphaproteobacteria</taxon>
        <taxon>Hyphomicrobiales</taxon>
        <taxon>Terrihabitans</taxon>
    </lineage>
</organism>
<comment type="subcellular location">
    <subcellularLocation>
        <location evidence="1">Cell membrane</location>
        <topology evidence="1">Multi-pass membrane protein</topology>
    </subcellularLocation>
</comment>
<feature type="domain" description="Cytochrome b561 bacterial/Ni-hydrogenase" evidence="7">
    <location>
        <begin position="18"/>
        <end position="178"/>
    </location>
</feature>
<dbReference type="KEGG" id="tso:IZ6_17020"/>
<dbReference type="PANTHER" id="PTHR30485:SF2">
    <property type="entry name" value="BLL0597 PROTEIN"/>
    <property type="match status" value="1"/>
</dbReference>
<dbReference type="Pfam" id="PF01292">
    <property type="entry name" value="Ni_hydr_CYTB"/>
    <property type="match status" value="1"/>
</dbReference>
<evidence type="ECO:0000259" key="7">
    <source>
        <dbReference type="Pfam" id="PF01292"/>
    </source>
</evidence>
<dbReference type="InterPro" id="IPR011577">
    <property type="entry name" value="Cyt_b561_bac/Ni-Hgenase"/>
</dbReference>
<keyword evidence="4 6" id="KW-1133">Transmembrane helix</keyword>
<dbReference type="InterPro" id="IPR016174">
    <property type="entry name" value="Di-haem_cyt_TM"/>
</dbReference>
<evidence type="ECO:0000313" key="9">
    <source>
        <dbReference type="Proteomes" id="UP000515317"/>
    </source>
</evidence>
<feature type="transmembrane region" description="Helical" evidence="6">
    <location>
        <begin position="105"/>
        <end position="125"/>
    </location>
</feature>
<evidence type="ECO:0000256" key="6">
    <source>
        <dbReference type="SAM" id="Phobius"/>
    </source>
</evidence>
<keyword evidence="3 6" id="KW-0812">Transmembrane</keyword>
<dbReference type="AlphaFoldDB" id="A0A6S6QSP2"/>
<dbReference type="GO" id="GO:0005886">
    <property type="term" value="C:plasma membrane"/>
    <property type="evidence" value="ECO:0007669"/>
    <property type="project" value="UniProtKB-SubCell"/>
</dbReference>
<evidence type="ECO:0000256" key="3">
    <source>
        <dbReference type="ARBA" id="ARBA00022692"/>
    </source>
</evidence>
<feature type="transmembrane region" description="Helical" evidence="6">
    <location>
        <begin position="21"/>
        <end position="40"/>
    </location>
</feature>
<reference evidence="8 9" key="1">
    <citation type="submission" date="2020-08" db="EMBL/GenBank/DDBJ databases">
        <title>Genome sequence of Rhizobiales bacterium strain IZ6.</title>
        <authorList>
            <person name="Nakai R."/>
            <person name="Naganuma T."/>
        </authorList>
    </citation>
    <scope>NUCLEOTIDE SEQUENCE [LARGE SCALE GENOMIC DNA]</scope>
    <source>
        <strain evidence="8 9">IZ6</strain>
    </source>
</reference>
<keyword evidence="5 6" id="KW-0472">Membrane</keyword>
<keyword evidence="2" id="KW-1003">Cell membrane</keyword>
<keyword evidence="9" id="KW-1185">Reference proteome</keyword>
<dbReference type="GO" id="GO:0009055">
    <property type="term" value="F:electron transfer activity"/>
    <property type="evidence" value="ECO:0007669"/>
    <property type="project" value="InterPro"/>
</dbReference>
<protein>
    <submittedName>
        <fullName evidence="8">Cytochrome b561</fullName>
    </submittedName>
</protein>